<evidence type="ECO:0000256" key="4">
    <source>
        <dbReference type="ARBA" id="ARBA00022777"/>
    </source>
</evidence>
<evidence type="ECO:0000256" key="6">
    <source>
        <dbReference type="ARBA" id="ARBA00023277"/>
    </source>
</evidence>
<protein>
    <recommendedName>
        <fullName evidence="11">Four-carbon acid sugar kinase family protein</fullName>
    </recommendedName>
</protein>
<comment type="similarity">
    <text evidence="1">Belongs to the four-carbon acid sugar kinase family.</text>
</comment>
<sequence>MWRCIALKIGVIADDLTGANATGVKLVHQDIKTTTIMRNSPPPSNEDTKALCIDTDSRYCKKSEAAIRVKEAAQTLRNWGVDLIAKRIDSTIRGNIGKELDTLLEEMGEKSAVIVCPAYPDSGRTVVDGRLFVHRVPLEETDVAKDPVFPLLSSQVQQIIRTSHRESVIDLNIIEQGTEQLASFLRSQLDNGSRVIFCDSRTEEHVRTVGQAMARIKGIRLIPADPGPLTNEYVRALRSRYSGQILVSVGSATEVTRNQLRYFMKETGTEPLYVDSEKLASLTVSWEEEVTRVVTKALQHFNRAPVILVTTNRENSERLNLKSLAERENTSDAILAKRITQGLAEISRRLITSPVFTIKGCFFSGGDVTCSFCEAGGAKGISLKGEVSPLVAYGHLLDGSFDGLPVVTKGGMAGDNMTVLKSVEFLQSLTHQTKECFI</sequence>
<keyword evidence="10" id="KW-1185">Reference proteome</keyword>
<keyword evidence="5" id="KW-0067">ATP-binding</keyword>
<dbReference type="EMBL" id="PDOF01000003">
    <property type="protein sequence ID" value="PYZ95951.1"/>
    <property type="molecule type" value="Genomic_DNA"/>
</dbReference>
<evidence type="ECO:0000256" key="3">
    <source>
        <dbReference type="ARBA" id="ARBA00022741"/>
    </source>
</evidence>
<keyword evidence="2" id="KW-0808">Transferase</keyword>
<keyword evidence="6" id="KW-0119">Carbohydrate metabolism</keyword>
<evidence type="ECO:0000259" key="7">
    <source>
        <dbReference type="Pfam" id="PF07005"/>
    </source>
</evidence>
<comment type="caution">
    <text evidence="9">The sequence shown here is derived from an EMBL/GenBank/DDBJ whole genome shotgun (WGS) entry which is preliminary data.</text>
</comment>
<evidence type="ECO:0000256" key="5">
    <source>
        <dbReference type="ARBA" id="ARBA00022840"/>
    </source>
</evidence>
<dbReference type="AlphaFoldDB" id="A0A2W0H4K1"/>
<dbReference type="Pfam" id="PF07005">
    <property type="entry name" value="SBD_N"/>
    <property type="match status" value="1"/>
</dbReference>
<feature type="domain" description="Four-carbon acid sugar kinase N-terminal" evidence="7">
    <location>
        <begin position="9"/>
        <end position="232"/>
    </location>
</feature>
<dbReference type="InterPro" id="IPR031475">
    <property type="entry name" value="NBD_C"/>
</dbReference>
<evidence type="ECO:0000256" key="1">
    <source>
        <dbReference type="ARBA" id="ARBA00005715"/>
    </source>
</evidence>
<dbReference type="GO" id="GO:0016301">
    <property type="term" value="F:kinase activity"/>
    <property type="evidence" value="ECO:0007669"/>
    <property type="project" value="UniProtKB-KW"/>
</dbReference>
<evidence type="ECO:0008006" key="11">
    <source>
        <dbReference type="Google" id="ProtNLM"/>
    </source>
</evidence>
<proteinExistence type="inferred from homology"/>
<keyword evidence="3" id="KW-0547">Nucleotide-binding</keyword>
<evidence type="ECO:0000256" key="2">
    <source>
        <dbReference type="ARBA" id="ARBA00022679"/>
    </source>
</evidence>
<evidence type="ECO:0000313" key="10">
    <source>
        <dbReference type="Proteomes" id="UP000248066"/>
    </source>
</evidence>
<gene>
    <name evidence="9" type="ORF">CR205_16375</name>
</gene>
<dbReference type="Gene3D" id="3.40.50.10840">
    <property type="entry name" value="Putative sugar-binding, N-terminal domain"/>
    <property type="match status" value="1"/>
</dbReference>
<dbReference type="InterPro" id="IPR010737">
    <property type="entry name" value="4-carb_acid_sugar_kinase_N"/>
</dbReference>
<dbReference type="InterPro" id="IPR042213">
    <property type="entry name" value="NBD_C_sf"/>
</dbReference>
<feature type="domain" description="Four-carbon acid sugar kinase nucleotide binding" evidence="8">
    <location>
        <begin position="246"/>
        <end position="417"/>
    </location>
</feature>
<dbReference type="InterPro" id="IPR037051">
    <property type="entry name" value="4-carb_acid_sugar_kinase_N_sf"/>
</dbReference>
<organism evidence="9 10">
    <name type="scientific">Alteribacter lacisalsi</name>
    <dbReference type="NCBI Taxonomy" id="2045244"/>
    <lineage>
        <taxon>Bacteria</taxon>
        <taxon>Bacillati</taxon>
        <taxon>Bacillota</taxon>
        <taxon>Bacilli</taxon>
        <taxon>Bacillales</taxon>
        <taxon>Bacillaceae</taxon>
        <taxon>Alteribacter</taxon>
    </lineage>
</organism>
<dbReference type="Proteomes" id="UP000248066">
    <property type="component" value="Unassembled WGS sequence"/>
</dbReference>
<evidence type="ECO:0000259" key="8">
    <source>
        <dbReference type="Pfam" id="PF17042"/>
    </source>
</evidence>
<evidence type="ECO:0000313" key="9">
    <source>
        <dbReference type="EMBL" id="PYZ95951.1"/>
    </source>
</evidence>
<reference evidence="9 10" key="1">
    <citation type="submission" date="2017-10" db="EMBL/GenBank/DDBJ databases">
        <title>Bacillus sp. nov., a halophilic bacterium isolated from a Yangshapao Lake.</title>
        <authorList>
            <person name="Wang H."/>
        </authorList>
    </citation>
    <scope>NUCLEOTIDE SEQUENCE [LARGE SCALE GENOMIC DNA]</scope>
    <source>
        <strain evidence="9 10">YSP-3</strain>
    </source>
</reference>
<dbReference type="Gene3D" id="3.40.980.20">
    <property type="entry name" value="Four-carbon acid sugar kinase, nucleotide binding domain"/>
    <property type="match status" value="1"/>
</dbReference>
<dbReference type="GO" id="GO:0005524">
    <property type="term" value="F:ATP binding"/>
    <property type="evidence" value="ECO:0007669"/>
    <property type="project" value="UniProtKB-KW"/>
</dbReference>
<name>A0A2W0H4K1_9BACI</name>
<accession>A0A2W0H4K1</accession>
<keyword evidence="4" id="KW-0418">Kinase</keyword>
<dbReference type="Pfam" id="PF17042">
    <property type="entry name" value="NBD_C"/>
    <property type="match status" value="1"/>
</dbReference>
<dbReference type="SUPFAM" id="SSF142764">
    <property type="entry name" value="YgbK-like"/>
    <property type="match status" value="1"/>
</dbReference>